<feature type="transmembrane region" description="Helical" evidence="10">
    <location>
        <begin position="122"/>
        <end position="148"/>
    </location>
</feature>
<evidence type="ECO:0000256" key="5">
    <source>
        <dbReference type="ARBA" id="ARBA00022741"/>
    </source>
</evidence>
<keyword evidence="7" id="KW-0067">ATP-binding</keyword>
<dbReference type="EMBL" id="CP012333">
    <property type="protein sequence ID" value="AKU96801.1"/>
    <property type="molecule type" value="Genomic_DNA"/>
</dbReference>
<keyword evidence="5" id="KW-0547">Nucleotide-binding</keyword>
<dbReference type="AlphaFoldDB" id="A0A0K1PTW3"/>
<feature type="transmembrane region" description="Helical" evidence="10">
    <location>
        <begin position="207"/>
        <end position="227"/>
    </location>
</feature>
<evidence type="ECO:0000256" key="6">
    <source>
        <dbReference type="ARBA" id="ARBA00022777"/>
    </source>
</evidence>
<dbReference type="STRING" id="1391654.AKJ09_03465"/>
<dbReference type="InterPro" id="IPR004358">
    <property type="entry name" value="Sig_transdc_His_kin-like_C"/>
</dbReference>
<keyword evidence="8" id="KW-0902">Two-component regulatory system</keyword>
<evidence type="ECO:0000256" key="9">
    <source>
        <dbReference type="SAM" id="MobiDB-lite"/>
    </source>
</evidence>
<evidence type="ECO:0000313" key="12">
    <source>
        <dbReference type="EMBL" id="AKU96801.1"/>
    </source>
</evidence>
<evidence type="ECO:0000256" key="8">
    <source>
        <dbReference type="ARBA" id="ARBA00023012"/>
    </source>
</evidence>
<dbReference type="GO" id="GO:0000155">
    <property type="term" value="F:phosphorelay sensor kinase activity"/>
    <property type="evidence" value="ECO:0007669"/>
    <property type="project" value="InterPro"/>
</dbReference>
<evidence type="ECO:0000256" key="10">
    <source>
        <dbReference type="SAM" id="Phobius"/>
    </source>
</evidence>
<accession>A0A0K1PTW3</accession>
<dbReference type="PROSITE" id="PS50109">
    <property type="entry name" value="HIS_KIN"/>
    <property type="match status" value="1"/>
</dbReference>
<feature type="region of interest" description="Disordered" evidence="9">
    <location>
        <begin position="497"/>
        <end position="521"/>
    </location>
</feature>
<dbReference type="Gene3D" id="1.10.287.130">
    <property type="match status" value="1"/>
</dbReference>
<proteinExistence type="predicted"/>
<dbReference type="PRINTS" id="PR00344">
    <property type="entry name" value="BCTRLSENSOR"/>
</dbReference>
<dbReference type="PANTHER" id="PTHR43065">
    <property type="entry name" value="SENSOR HISTIDINE KINASE"/>
    <property type="match status" value="1"/>
</dbReference>
<dbReference type="Pfam" id="PF02518">
    <property type="entry name" value="HATPase_c"/>
    <property type="match status" value="1"/>
</dbReference>
<dbReference type="OrthoDB" id="9805967at2"/>
<evidence type="ECO:0000313" key="13">
    <source>
        <dbReference type="Proteomes" id="UP000064967"/>
    </source>
</evidence>
<dbReference type="InterPro" id="IPR005467">
    <property type="entry name" value="His_kinase_dom"/>
</dbReference>
<protein>
    <recommendedName>
        <fullName evidence="2">histidine kinase</fullName>
        <ecNumber evidence="2">2.7.13.3</ecNumber>
    </recommendedName>
</protein>
<dbReference type="CDD" id="cd00082">
    <property type="entry name" value="HisKA"/>
    <property type="match status" value="1"/>
</dbReference>
<keyword evidence="10" id="KW-0472">Membrane</keyword>
<dbReference type="CDD" id="cd00075">
    <property type="entry name" value="HATPase"/>
    <property type="match status" value="1"/>
</dbReference>
<evidence type="ECO:0000256" key="2">
    <source>
        <dbReference type="ARBA" id="ARBA00012438"/>
    </source>
</evidence>
<feature type="transmembrane region" description="Helical" evidence="10">
    <location>
        <begin position="168"/>
        <end position="186"/>
    </location>
</feature>
<dbReference type="SUPFAM" id="SSF47384">
    <property type="entry name" value="Homodimeric domain of signal transducing histidine kinase"/>
    <property type="match status" value="1"/>
</dbReference>
<name>A0A0K1PTW3_9BACT</name>
<dbReference type="Proteomes" id="UP000064967">
    <property type="component" value="Chromosome"/>
</dbReference>
<reference evidence="12 13" key="1">
    <citation type="submission" date="2015-08" db="EMBL/GenBank/DDBJ databases">
        <authorList>
            <person name="Babu N.S."/>
            <person name="Beckwith C.J."/>
            <person name="Beseler K.G."/>
            <person name="Brison A."/>
            <person name="Carone J.V."/>
            <person name="Caskin T.P."/>
            <person name="Diamond M."/>
            <person name="Durham M.E."/>
            <person name="Foxe J.M."/>
            <person name="Go M."/>
            <person name="Henderson B.A."/>
            <person name="Jones I.B."/>
            <person name="McGettigan J.A."/>
            <person name="Micheletti S.J."/>
            <person name="Nasrallah M.E."/>
            <person name="Ortiz D."/>
            <person name="Piller C.R."/>
            <person name="Privatt S.R."/>
            <person name="Schneider S.L."/>
            <person name="Sharp S."/>
            <person name="Smith T.C."/>
            <person name="Stanton J.D."/>
            <person name="Ullery H.E."/>
            <person name="Wilson R.J."/>
            <person name="Serrano M.G."/>
            <person name="Buck G."/>
            <person name="Lee V."/>
            <person name="Wang Y."/>
            <person name="Carvalho R."/>
            <person name="Voegtly L."/>
            <person name="Shi R."/>
            <person name="Duckworth R."/>
            <person name="Johnson A."/>
            <person name="Loviza R."/>
            <person name="Walstead R."/>
            <person name="Shah Z."/>
            <person name="Kiflezghi M."/>
            <person name="Wade K."/>
            <person name="Ball S.L."/>
            <person name="Bradley K.W."/>
            <person name="Asai D.J."/>
            <person name="Bowman C.A."/>
            <person name="Russell D.A."/>
            <person name="Pope W.H."/>
            <person name="Jacobs-Sera D."/>
            <person name="Hendrix R.W."/>
            <person name="Hatfull G.F."/>
        </authorList>
    </citation>
    <scope>NUCLEOTIDE SEQUENCE [LARGE SCALE GENOMIC DNA]</scope>
    <source>
        <strain evidence="12 13">DSM 27648</strain>
    </source>
</reference>
<evidence type="ECO:0000256" key="7">
    <source>
        <dbReference type="ARBA" id="ARBA00022840"/>
    </source>
</evidence>
<gene>
    <name evidence="12" type="ORF">AKJ09_03465</name>
</gene>
<dbReference type="KEGG" id="llu:AKJ09_03465"/>
<dbReference type="InterPro" id="IPR036890">
    <property type="entry name" value="HATPase_C_sf"/>
</dbReference>
<evidence type="ECO:0000256" key="4">
    <source>
        <dbReference type="ARBA" id="ARBA00022679"/>
    </source>
</evidence>
<sequence>MLPGNIMDTELVPTARVDREAAPSAAALPSLEPKASAASTATDRQKARFIAVRRRVFAEMHDVTSRKRFAMVMPFQAIVLGIMLFRGAPGARVWLQIAAYGLSTCGYVLIEKSAGAFATRIRIGLTLSLVGMLASIANTGGLASPLLLMAVPYLFSVSMNPELEGSRYAMLAGFLGGLGFMAAASHSPIGEIYAPLGRIDGRASSEFITLALVAGVVSTIACVKIGMGISRAYERIALELDARREELCDESEGRTRALEGIAARLAHEVKNPLAAIKGLSTHMARSSNDPKVKERLTIVAGEAERLQDIVDGFLSFSRGLDDLAIGPTKPYDIARELGLLLETRAADAGVSIEVRGSRELSLNADTRKLRQALLNLVLNAMQASARGASVTLEIAKSYADGAAHIKVIDHGAGMAPEVIERIRKPYFTTKEGGSGLGIAVARGIIEQHGGTLRFDSSIGRGTTATVVLPACASFAQALKAKLPNPCRHEVLAKAKEAATKLPEARPSSASTLTGEPEKVPS</sequence>
<evidence type="ECO:0000256" key="3">
    <source>
        <dbReference type="ARBA" id="ARBA00022553"/>
    </source>
</evidence>
<dbReference type="SMART" id="SM00388">
    <property type="entry name" value="HisKA"/>
    <property type="match status" value="1"/>
</dbReference>
<dbReference type="InterPro" id="IPR003594">
    <property type="entry name" value="HATPase_dom"/>
</dbReference>
<organism evidence="12 13">
    <name type="scientific">Labilithrix luteola</name>
    <dbReference type="NCBI Taxonomy" id="1391654"/>
    <lineage>
        <taxon>Bacteria</taxon>
        <taxon>Pseudomonadati</taxon>
        <taxon>Myxococcota</taxon>
        <taxon>Polyangia</taxon>
        <taxon>Polyangiales</taxon>
        <taxon>Labilitrichaceae</taxon>
        <taxon>Labilithrix</taxon>
    </lineage>
</organism>
<keyword evidence="6 12" id="KW-0418">Kinase</keyword>
<keyword evidence="4" id="KW-0808">Transferase</keyword>
<dbReference type="PANTHER" id="PTHR43065:SF10">
    <property type="entry name" value="PEROXIDE STRESS-ACTIVATED HISTIDINE KINASE MAK3"/>
    <property type="match status" value="1"/>
</dbReference>
<comment type="catalytic activity">
    <reaction evidence="1">
        <text>ATP + protein L-histidine = ADP + protein N-phospho-L-histidine.</text>
        <dbReference type="EC" id="2.7.13.3"/>
    </reaction>
</comment>
<keyword evidence="10" id="KW-0812">Transmembrane</keyword>
<dbReference type="SMART" id="SM00387">
    <property type="entry name" value="HATPase_c"/>
    <property type="match status" value="1"/>
</dbReference>
<keyword evidence="10" id="KW-1133">Transmembrane helix</keyword>
<evidence type="ECO:0000259" key="11">
    <source>
        <dbReference type="PROSITE" id="PS50109"/>
    </source>
</evidence>
<feature type="transmembrane region" description="Helical" evidence="10">
    <location>
        <begin position="93"/>
        <end position="110"/>
    </location>
</feature>
<keyword evidence="3" id="KW-0597">Phosphoprotein</keyword>
<feature type="domain" description="Histidine kinase" evidence="11">
    <location>
        <begin position="264"/>
        <end position="472"/>
    </location>
</feature>
<dbReference type="EC" id="2.7.13.3" evidence="2"/>
<dbReference type="Gene3D" id="3.30.565.10">
    <property type="entry name" value="Histidine kinase-like ATPase, C-terminal domain"/>
    <property type="match status" value="1"/>
</dbReference>
<dbReference type="Pfam" id="PF00512">
    <property type="entry name" value="HisKA"/>
    <property type="match status" value="1"/>
</dbReference>
<keyword evidence="13" id="KW-1185">Reference proteome</keyword>
<dbReference type="InterPro" id="IPR003661">
    <property type="entry name" value="HisK_dim/P_dom"/>
</dbReference>
<evidence type="ECO:0000256" key="1">
    <source>
        <dbReference type="ARBA" id="ARBA00000085"/>
    </source>
</evidence>
<feature type="transmembrane region" description="Helical" evidence="10">
    <location>
        <begin position="69"/>
        <end position="87"/>
    </location>
</feature>
<dbReference type="GO" id="GO:0005524">
    <property type="term" value="F:ATP binding"/>
    <property type="evidence" value="ECO:0007669"/>
    <property type="project" value="UniProtKB-KW"/>
</dbReference>
<dbReference type="SUPFAM" id="SSF55874">
    <property type="entry name" value="ATPase domain of HSP90 chaperone/DNA topoisomerase II/histidine kinase"/>
    <property type="match status" value="1"/>
</dbReference>
<dbReference type="InterPro" id="IPR036097">
    <property type="entry name" value="HisK_dim/P_sf"/>
</dbReference>